<dbReference type="HOGENOM" id="CLU_1704148_0_0_1"/>
<dbReference type="AlphaFoldDB" id="G3J570"/>
<feature type="compositionally biased region" description="Polar residues" evidence="1">
    <location>
        <begin position="1"/>
        <end position="20"/>
    </location>
</feature>
<organism evidence="2 3">
    <name type="scientific">Cordyceps militaris (strain CM01)</name>
    <name type="common">Caterpillar fungus</name>
    <dbReference type="NCBI Taxonomy" id="983644"/>
    <lineage>
        <taxon>Eukaryota</taxon>
        <taxon>Fungi</taxon>
        <taxon>Dikarya</taxon>
        <taxon>Ascomycota</taxon>
        <taxon>Pezizomycotina</taxon>
        <taxon>Sordariomycetes</taxon>
        <taxon>Hypocreomycetidae</taxon>
        <taxon>Hypocreales</taxon>
        <taxon>Cordycipitaceae</taxon>
        <taxon>Cordyceps</taxon>
    </lineage>
</organism>
<keyword evidence="3" id="KW-1185">Reference proteome</keyword>
<reference evidence="2 3" key="1">
    <citation type="journal article" date="2011" name="Genome Biol.">
        <title>Genome sequence of the insect pathogenic fungus Cordyceps militaris, a valued traditional Chinese medicine.</title>
        <authorList>
            <person name="Zheng P."/>
            <person name="Xia Y."/>
            <person name="Xiao G."/>
            <person name="Xiong C."/>
            <person name="Hu X."/>
            <person name="Zhang S."/>
            <person name="Zheng H."/>
            <person name="Huang Y."/>
            <person name="Zhou Y."/>
            <person name="Wang S."/>
            <person name="Zhao G.P."/>
            <person name="Liu X."/>
            <person name="St Leger R.J."/>
            <person name="Wang C."/>
        </authorList>
    </citation>
    <scope>NUCLEOTIDE SEQUENCE [LARGE SCALE GENOMIC DNA]</scope>
    <source>
        <strain evidence="2 3">CM01</strain>
    </source>
</reference>
<accession>G3J570</accession>
<dbReference type="RefSeq" id="XP_006665861.1">
    <property type="nucleotide sequence ID" value="XM_006665798.1"/>
</dbReference>
<dbReference type="GeneID" id="18162673"/>
<protein>
    <submittedName>
        <fullName evidence="2">Uncharacterized protein</fullName>
    </submittedName>
</protein>
<proteinExistence type="predicted"/>
<evidence type="ECO:0000313" key="2">
    <source>
        <dbReference type="EMBL" id="EGX95984.1"/>
    </source>
</evidence>
<sequence>MQSVDPTTRQPLITSCQSLSRKAGGSAPGPTGRAQNNSKRALFITLLGSTGHLPLTVSPTSHSEPSTTQHMSANLPMACRGTRLTATWRSRALFSVLLPVVGRGVLGKILSGSRSWSPPVDRRWPWELAWELVFDHSSEEDRLAAATTTMALCP</sequence>
<dbReference type="Proteomes" id="UP000001610">
    <property type="component" value="Unassembled WGS sequence"/>
</dbReference>
<gene>
    <name evidence="2" type="ORF">CCM_00638</name>
</gene>
<evidence type="ECO:0000313" key="3">
    <source>
        <dbReference type="Proteomes" id="UP000001610"/>
    </source>
</evidence>
<evidence type="ECO:0000256" key="1">
    <source>
        <dbReference type="SAM" id="MobiDB-lite"/>
    </source>
</evidence>
<dbReference type="VEuPathDB" id="FungiDB:CCM_00638"/>
<name>G3J570_CORMM</name>
<dbReference type="EMBL" id="JH126399">
    <property type="protein sequence ID" value="EGX95984.1"/>
    <property type="molecule type" value="Genomic_DNA"/>
</dbReference>
<dbReference type="InParanoid" id="G3J570"/>
<feature type="region of interest" description="Disordered" evidence="1">
    <location>
        <begin position="1"/>
        <end position="35"/>
    </location>
</feature>
<dbReference type="KEGG" id="cmt:CCM_00638"/>